<reference evidence="1" key="1">
    <citation type="journal article" date="2023" name="G3 (Bethesda)">
        <title>A reference genome for the long-term kleptoplast-retaining sea slug Elysia crispata morphotype clarki.</title>
        <authorList>
            <person name="Eastman K.E."/>
            <person name="Pendleton A.L."/>
            <person name="Shaikh M.A."/>
            <person name="Suttiyut T."/>
            <person name="Ogas R."/>
            <person name="Tomko P."/>
            <person name="Gavelis G."/>
            <person name="Widhalm J.R."/>
            <person name="Wisecaver J.H."/>
        </authorList>
    </citation>
    <scope>NUCLEOTIDE SEQUENCE</scope>
    <source>
        <strain evidence="1">ECLA1</strain>
    </source>
</reference>
<protein>
    <submittedName>
        <fullName evidence="1">Uncharacterized protein</fullName>
    </submittedName>
</protein>
<keyword evidence="2" id="KW-1185">Reference proteome</keyword>
<comment type="caution">
    <text evidence="1">The sequence shown here is derived from an EMBL/GenBank/DDBJ whole genome shotgun (WGS) entry which is preliminary data.</text>
</comment>
<sequence>MRKITKIHMSSQALVMIEKNVMYTLNGGKTSEDDRAICVAQISVPQFSGRPGRIDQRYPYDNLGCID</sequence>
<organism evidence="1 2">
    <name type="scientific">Elysia crispata</name>
    <name type="common">lettuce slug</name>
    <dbReference type="NCBI Taxonomy" id="231223"/>
    <lineage>
        <taxon>Eukaryota</taxon>
        <taxon>Metazoa</taxon>
        <taxon>Spiralia</taxon>
        <taxon>Lophotrochozoa</taxon>
        <taxon>Mollusca</taxon>
        <taxon>Gastropoda</taxon>
        <taxon>Heterobranchia</taxon>
        <taxon>Euthyneura</taxon>
        <taxon>Panpulmonata</taxon>
        <taxon>Sacoglossa</taxon>
        <taxon>Placobranchoidea</taxon>
        <taxon>Plakobranchidae</taxon>
        <taxon>Elysia</taxon>
    </lineage>
</organism>
<proteinExistence type="predicted"/>
<dbReference type="EMBL" id="JAWDGP010005780">
    <property type="protein sequence ID" value="KAK3752183.1"/>
    <property type="molecule type" value="Genomic_DNA"/>
</dbReference>
<evidence type="ECO:0000313" key="1">
    <source>
        <dbReference type="EMBL" id="KAK3752183.1"/>
    </source>
</evidence>
<evidence type="ECO:0000313" key="2">
    <source>
        <dbReference type="Proteomes" id="UP001283361"/>
    </source>
</evidence>
<gene>
    <name evidence="1" type="ORF">RRG08_059743</name>
</gene>
<dbReference type="Proteomes" id="UP001283361">
    <property type="component" value="Unassembled WGS sequence"/>
</dbReference>
<accession>A0AAE0YQ01</accession>
<name>A0AAE0YQ01_9GAST</name>
<dbReference type="AlphaFoldDB" id="A0AAE0YQ01"/>